<organism evidence="2 3">
    <name type="scientific">Candidatus Ryanbacteria bacterium RIFCSPHIGHO2_01_45_13</name>
    <dbReference type="NCBI Taxonomy" id="1802112"/>
    <lineage>
        <taxon>Bacteria</taxon>
        <taxon>Candidatus Ryaniibacteriota</taxon>
    </lineage>
</organism>
<evidence type="ECO:0000313" key="3">
    <source>
        <dbReference type="Proteomes" id="UP000176700"/>
    </source>
</evidence>
<name>A0A1G2FUL1_9BACT</name>
<dbReference type="InterPro" id="IPR050486">
    <property type="entry name" value="Mannose-1P_guanyltransferase"/>
</dbReference>
<dbReference type="PANTHER" id="PTHR22572">
    <property type="entry name" value="SUGAR-1-PHOSPHATE GUANYL TRANSFERASE"/>
    <property type="match status" value="1"/>
</dbReference>
<dbReference type="SUPFAM" id="SSF53448">
    <property type="entry name" value="Nucleotide-diphospho-sugar transferases"/>
    <property type="match status" value="1"/>
</dbReference>
<evidence type="ECO:0000259" key="1">
    <source>
        <dbReference type="Pfam" id="PF00483"/>
    </source>
</evidence>
<dbReference type="InterPro" id="IPR005835">
    <property type="entry name" value="NTP_transferase_dom"/>
</dbReference>
<evidence type="ECO:0000313" key="2">
    <source>
        <dbReference type="EMBL" id="OGZ41753.1"/>
    </source>
</evidence>
<accession>A0A1G2FUL1</accession>
<dbReference type="Gene3D" id="3.90.550.10">
    <property type="entry name" value="Spore Coat Polysaccharide Biosynthesis Protein SpsA, Chain A"/>
    <property type="match status" value="1"/>
</dbReference>
<sequence>MQAVILAGGLGTRLRPITYTIPKAMVPIGDRPFLEHQIELLKKHRIKHFLLLTGYHGAHIRSHFKNGSAYGVKISYSHEETPQGTGGALKKAYNQLENRFILLYGDSYLPIDYGALIRYADNHNRKGVVVAYNNETDTRVTNNLCVGENGIVLRYEKDSARKDLNYVESGVLILRKEVVGMIPSDQQSSLEGKIFPQLILQGELIAYITKERFYDIGTPEGLLSATQYLKK</sequence>
<dbReference type="Proteomes" id="UP000176700">
    <property type="component" value="Unassembled WGS sequence"/>
</dbReference>
<comment type="caution">
    <text evidence="2">The sequence shown here is derived from an EMBL/GenBank/DDBJ whole genome shotgun (WGS) entry which is preliminary data.</text>
</comment>
<feature type="domain" description="Nucleotidyl transferase" evidence="1">
    <location>
        <begin position="3"/>
        <end position="229"/>
    </location>
</feature>
<gene>
    <name evidence="2" type="ORF">A2W41_01070</name>
</gene>
<dbReference type="Pfam" id="PF00483">
    <property type="entry name" value="NTP_transferase"/>
    <property type="match status" value="1"/>
</dbReference>
<proteinExistence type="predicted"/>
<protein>
    <recommendedName>
        <fullName evidence="1">Nucleotidyl transferase domain-containing protein</fullName>
    </recommendedName>
</protein>
<dbReference type="InterPro" id="IPR029044">
    <property type="entry name" value="Nucleotide-diphossugar_trans"/>
</dbReference>
<dbReference type="EMBL" id="MHNI01000026">
    <property type="protein sequence ID" value="OGZ41753.1"/>
    <property type="molecule type" value="Genomic_DNA"/>
</dbReference>
<reference evidence="2 3" key="1">
    <citation type="journal article" date="2016" name="Nat. Commun.">
        <title>Thousands of microbial genomes shed light on interconnected biogeochemical processes in an aquifer system.</title>
        <authorList>
            <person name="Anantharaman K."/>
            <person name="Brown C.T."/>
            <person name="Hug L.A."/>
            <person name="Sharon I."/>
            <person name="Castelle C.J."/>
            <person name="Probst A.J."/>
            <person name="Thomas B.C."/>
            <person name="Singh A."/>
            <person name="Wilkins M.J."/>
            <person name="Karaoz U."/>
            <person name="Brodie E.L."/>
            <person name="Williams K.H."/>
            <person name="Hubbard S.S."/>
            <person name="Banfield J.F."/>
        </authorList>
    </citation>
    <scope>NUCLEOTIDE SEQUENCE [LARGE SCALE GENOMIC DNA]</scope>
</reference>
<dbReference type="AlphaFoldDB" id="A0A1G2FUL1"/>